<name>A0A165UMZ6_9HYPH</name>
<proteinExistence type="predicted"/>
<dbReference type="EMBL" id="LMCB01000098">
    <property type="protein sequence ID" value="KZL12584.1"/>
    <property type="molecule type" value="Genomic_DNA"/>
</dbReference>
<evidence type="ECO:0000256" key="1">
    <source>
        <dbReference type="ARBA" id="ARBA00022527"/>
    </source>
</evidence>
<evidence type="ECO:0000259" key="6">
    <source>
        <dbReference type="PROSITE" id="PS50011"/>
    </source>
</evidence>
<evidence type="ECO:0000256" key="4">
    <source>
        <dbReference type="ARBA" id="ARBA00022777"/>
    </source>
</evidence>
<keyword evidence="5" id="KW-0067">ATP-binding</keyword>
<keyword evidence="2 7" id="KW-0808">Transferase</keyword>
<dbReference type="Gene3D" id="1.10.510.10">
    <property type="entry name" value="Transferase(Phosphotransferase) domain 1"/>
    <property type="match status" value="1"/>
</dbReference>
<dbReference type="InterPro" id="IPR000719">
    <property type="entry name" value="Prot_kinase_dom"/>
</dbReference>
<gene>
    <name evidence="7" type="primary">stkP</name>
    <name evidence="7" type="ORF">PsAD2_03890</name>
</gene>
<organism evidence="7 8">
    <name type="scientific">Pseudovibrio axinellae</name>
    <dbReference type="NCBI Taxonomy" id="989403"/>
    <lineage>
        <taxon>Bacteria</taxon>
        <taxon>Pseudomonadati</taxon>
        <taxon>Pseudomonadota</taxon>
        <taxon>Alphaproteobacteria</taxon>
        <taxon>Hyphomicrobiales</taxon>
        <taxon>Stappiaceae</taxon>
        <taxon>Pseudovibrio</taxon>
    </lineage>
</organism>
<dbReference type="AlphaFoldDB" id="A0A165UMZ6"/>
<dbReference type="PANTHER" id="PTHR24351">
    <property type="entry name" value="RIBOSOMAL PROTEIN S6 KINASE"/>
    <property type="match status" value="1"/>
</dbReference>
<feature type="domain" description="Protein kinase" evidence="6">
    <location>
        <begin position="29"/>
        <end position="278"/>
    </location>
</feature>
<dbReference type="InterPro" id="IPR011009">
    <property type="entry name" value="Kinase-like_dom_sf"/>
</dbReference>
<dbReference type="PATRIC" id="fig|989403.3.peg.4236"/>
<reference evidence="7 8" key="1">
    <citation type="journal article" date="2016" name="Front. Microbiol.">
        <title>Comparative Genomic Analysis Reveals a Diverse Repertoire of Genes Involved in Prokaryote-Eukaryote Interactions within the Pseudovibrio Genus.</title>
        <authorList>
            <person name="Romano S."/>
            <person name="Fernandez-Guerra A."/>
            <person name="Reen F.J."/>
            <person name="Glockner F.O."/>
            <person name="Crowley S.P."/>
            <person name="O'Sullivan O."/>
            <person name="Cotter P.D."/>
            <person name="Adams C."/>
            <person name="Dobson A.D."/>
            <person name="O'Gara F."/>
        </authorList>
    </citation>
    <scope>NUCLEOTIDE SEQUENCE [LARGE SCALE GENOMIC DNA]</scope>
    <source>
        <strain evidence="7 8">Ad2</strain>
    </source>
</reference>
<dbReference type="EC" id="2.7.11.1" evidence="7"/>
<keyword evidence="8" id="KW-1185">Reference proteome</keyword>
<dbReference type="OrthoDB" id="9801841at2"/>
<dbReference type="GO" id="GO:0004674">
    <property type="term" value="F:protein serine/threonine kinase activity"/>
    <property type="evidence" value="ECO:0007669"/>
    <property type="project" value="UniProtKB-KW"/>
</dbReference>
<dbReference type="Pfam" id="PF00069">
    <property type="entry name" value="Pkinase"/>
    <property type="match status" value="1"/>
</dbReference>
<dbReference type="STRING" id="989403.SAMN05421798_10190"/>
<evidence type="ECO:0000256" key="3">
    <source>
        <dbReference type="ARBA" id="ARBA00022741"/>
    </source>
</evidence>
<dbReference type="SUPFAM" id="SSF56112">
    <property type="entry name" value="Protein kinase-like (PK-like)"/>
    <property type="match status" value="1"/>
</dbReference>
<keyword evidence="4 7" id="KW-0418">Kinase</keyword>
<protein>
    <submittedName>
        <fullName evidence="7">Serine/threonine-protein kinase StkP</fullName>
        <ecNumber evidence="7">2.7.11.1</ecNumber>
    </submittedName>
</protein>
<evidence type="ECO:0000256" key="5">
    <source>
        <dbReference type="ARBA" id="ARBA00022840"/>
    </source>
</evidence>
<keyword evidence="3" id="KW-0547">Nucleotide-binding</keyword>
<evidence type="ECO:0000313" key="8">
    <source>
        <dbReference type="Proteomes" id="UP000076577"/>
    </source>
</evidence>
<dbReference type="SMART" id="SM00220">
    <property type="entry name" value="S_TKc"/>
    <property type="match status" value="1"/>
</dbReference>
<dbReference type="RefSeq" id="WP_068009657.1">
    <property type="nucleotide sequence ID" value="NZ_FOFM01000001.1"/>
</dbReference>
<evidence type="ECO:0000256" key="2">
    <source>
        <dbReference type="ARBA" id="ARBA00022679"/>
    </source>
</evidence>
<dbReference type="GO" id="GO:0005524">
    <property type="term" value="F:ATP binding"/>
    <property type="evidence" value="ECO:0007669"/>
    <property type="project" value="UniProtKB-KW"/>
</dbReference>
<dbReference type="PROSITE" id="PS50011">
    <property type="entry name" value="PROTEIN_KINASE_DOM"/>
    <property type="match status" value="1"/>
</dbReference>
<dbReference type="Proteomes" id="UP000076577">
    <property type="component" value="Unassembled WGS sequence"/>
</dbReference>
<sequence>MENIVINWLPKKGKIASCASTGLKFEGLLKVQSKYTSNSTVRFYRCATSNCMIAEKTLLSSDLSQQTLLRERKALMQLDGFIAPRFVAISESQGEVRLRLRMVDGGLLSEIIAKDVLSPEERSQICENLVMTVNLLHDKGIAHLDLAPNNILLSDEGECGVVLLDFGFCAFAEELPFLRPKNSFTAHLSYAAPEQLGLGTNSISMEADLYALGLIIREIYGYDDHIKNSYDDAKLFRKGNLSVTRLPENWQDIVRNLTCYAPCERSRILTRSGDNNSS</sequence>
<accession>A0A165UMZ6</accession>
<evidence type="ECO:0000313" key="7">
    <source>
        <dbReference type="EMBL" id="KZL12584.1"/>
    </source>
</evidence>
<comment type="caution">
    <text evidence="7">The sequence shown here is derived from an EMBL/GenBank/DDBJ whole genome shotgun (WGS) entry which is preliminary data.</text>
</comment>
<keyword evidence="1" id="KW-0723">Serine/threonine-protein kinase</keyword>